<evidence type="ECO:0000256" key="4">
    <source>
        <dbReference type="ARBA" id="ARBA00022729"/>
    </source>
</evidence>
<keyword evidence="3 6" id="KW-0964">Secreted</keyword>
<dbReference type="RefSeq" id="XP_010262058.1">
    <property type="nucleotide sequence ID" value="XM_010263756.2"/>
</dbReference>
<dbReference type="GO" id="GO:0005576">
    <property type="term" value="C:extracellular region"/>
    <property type="evidence" value="ECO:0007669"/>
    <property type="project" value="UniProtKB-SubCell"/>
</dbReference>
<comment type="subcellular location">
    <subcellularLocation>
        <location evidence="1 6">Secreted</location>
    </subcellularLocation>
</comment>
<name>A0A1U8AHZ1_NELNU</name>
<evidence type="ECO:0000256" key="6">
    <source>
        <dbReference type="RuleBase" id="RU367102"/>
    </source>
</evidence>
<sequence>MSSFSRHTESHNHHIMWVSVERKRIALFLVLVTTLQMVSWVSATSRPIAAYGGARNPGQSPMSLHATFDPKQSFKSTGGILVNEEAIKSLSTLGSRPPNCQRKCGRCTPCQAIQVPTTTDHLGVQYANYEPEGWKCKCGTSFFNP</sequence>
<dbReference type="GeneID" id="104600675"/>
<dbReference type="PANTHER" id="PTHR33109:SF3">
    <property type="entry name" value="EPIDERMAL PATTERNING FACTOR-LIKE PROTEIN"/>
    <property type="match status" value="1"/>
</dbReference>
<dbReference type="Proteomes" id="UP000189703">
    <property type="component" value="Unplaced"/>
</dbReference>
<protein>
    <recommendedName>
        <fullName evidence="6">Epidermal patterning factor-like protein</fullName>
    </recommendedName>
</protein>
<dbReference type="OMA" id="PHYANYQ"/>
<evidence type="ECO:0000256" key="2">
    <source>
        <dbReference type="ARBA" id="ARBA00008127"/>
    </source>
</evidence>
<comment type="function">
    <text evidence="6">Controls stomatal patterning.</text>
</comment>
<dbReference type="Pfam" id="PF17181">
    <property type="entry name" value="EPF"/>
    <property type="match status" value="1"/>
</dbReference>
<dbReference type="OrthoDB" id="1843021at2759"/>
<evidence type="ECO:0000256" key="3">
    <source>
        <dbReference type="ARBA" id="ARBA00022525"/>
    </source>
</evidence>
<keyword evidence="4" id="KW-0732">Signal</keyword>
<evidence type="ECO:0000256" key="5">
    <source>
        <dbReference type="ARBA" id="ARBA00023157"/>
    </source>
</evidence>
<dbReference type="PANTHER" id="PTHR33109">
    <property type="entry name" value="EPIDERMAL PATTERNING FACTOR-LIKE PROTEIN 4"/>
    <property type="match status" value="1"/>
</dbReference>
<reference evidence="8" key="1">
    <citation type="submission" date="2025-08" db="UniProtKB">
        <authorList>
            <consortium name="RefSeq"/>
        </authorList>
    </citation>
    <scope>IDENTIFICATION</scope>
</reference>
<evidence type="ECO:0000256" key="1">
    <source>
        <dbReference type="ARBA" id="ARBA00004613"/>
    </source>
</evidence>
<dbReference type="AlphaFoldDB" id="A0A1U8AHZ1"/>
<dbReference type="InterPro" id="IPR039455">
    <property type="entry name" value="EPFL"/>
</dbReference>
<dbReference type="eggNOG" id="ENOG502S87E">
    <property type="taxonomic scope" value="Eukaryota"/>
</dbReference>
<evidence type="ECO:0000313" key="8">
    <source>
        <dbReference type="RefSeq" id="XP_010262058.1"/>
    </source>
</evidence>
<accession>A0A1U8AHZ1</accession>
<comment type="similarity">
    <text evidence="2 6">Belongs to the plant cysteine rich small secretory peptide family. Epidermal patterning factor subfamily.</text>
</comment>
<evidence type="ECO:0000313" key="7">
    <source>
        <dbReference type="Proteomes" id="UP000189703"/>
    </source>
</evidence>
<keyword evidence="6" id="KW-0217">Developmental protein</keyword>
<keyword evidence="5" id="KW-1015">Disulfide bond</keyword>
<proteinExistence type="inferred from homology"/>
<gene>
    <name evidence="8" type="primary">LOC104600675</name>
</gene>
<dbReference type="GO" id="GO:0010052">
    <property type="term" value="P:guard cell differentiation"/>
    <property type="evidence" value="ECO:0000318"/>
    <property type="project" value="GO_Central"/>
</dbReference>
<dbReference type="KEGG" id="nnu:104600675"/>
<keyword evidence="7" id="KW-1185">Reference proteome</keyword>
<organism evidence="7 8">
    <name type="scientific">Nelumbo nucifera</name>
    <name type="common">Sacred lotus</name>
    <dbReference type="NCBI Taxonomy" id="4432"/>
    <lineage>
        <taxon>Eukaryota</taxon>
        <taxon>Viridiplantae</taxon>
        <taxon>Streptophyta</taxon>
        <taxon>Embryophyta</taxon>
        <taxon>Tracheophyta</taxon>
        <taxon>Spermatophyta</taxon>
        <taxon>Magnoliopsida</taxon>
        <taxon>Proteales</taxon>
        <taxon>Nelumbonaceae</taxon>
        <taxon>Nelumbo</taxon>
    </lineage>
</organism>